<sequence length="150" mass="16723">MSRQSIAVQVDYSAFALQEEDDTQVPVMYPEGRVRLGTSLLVSHSMRVDVESAGHTHEALLAVEVWSGEPPIDESEAWEERGEARITSPTGQLAVWVIAGPQEERIALGCAQATWRLRMYSAGREEVARLTDVEVPQGVERYLAHFWQTG</sequence>
<gene>
    <name evidence="1" type="ORF">HUT08_03060</name>
</gene>
<keyword evidence="2" id="KW-1185">Reference proteome</keyword>
<protein>
    <submittedName>
        <fullName evidence="1">Uncharacterized protein</fullName>
    </submittedName>
</protein>
<proteinExistence type="predicted"/>
<evidence type="ECO:0000313" key="2">
    <source>
        <dbReference type="Proteomes" id="UP000509303"/>
    </source>
</evidence>
<dbReference type="EMBL" id="CP054929">
    <property type="protein sequence ID" value="QKW48690.1"/>
    <property type="molecule type" value="Genomic_DNA"/>
</dbReference>
<organism evidence="1 2">
    <name type="scientific">Streptomyces buecherae</name>
    <dbReference type="NCBI Taxonomy" id="2763006"/>
    <lineage>
        <taxon>Bacteria</taxon>
        <taxon>Bacillati</taxon>
        <taxon>Actinomycetota</taxon>
        <taxon>Actinomycetes</taxon>
        <taxon>Kitasatosporales</taxon>
        <taxon>Streptomycetaceae</taxon>
        <taxon>Streptomyces</taxon>
    </lineage>
</organism>
<dbReference type="RefSeq" id="WP_176160423.1">
    <property type="nucleotide sequence ID" value="NZ_CP054929.1"/>
</dbReference>
<dbReference type="AlphaFoldDB" id="A0A7H8N2N6"/>
<reference evidence="1 2" key="1">
    <citation type="submission" date="2020-06" db="EMBL/GenBank/DDBJ databases">
        <title>Genome mining for natural products.</title>
        <authorList>
            <person name="Zhang B."/>
            <person name="Shi J."/>
            <person name="Ge H."/>
        </authorList>
    </citation>
    <scope>NUCLEOTIDE SEQUENCE [LARGE SCALE GENOMIC DNA]</scope>
    <source>
        <strain evidence="1 2">NA00687</strain>
    </source>
</reference>
<dbReference type="Proteomes" id="UP000509303">
    <property type="component" value="Chromosome"/>
</dbReference>
<accession>A0A7H8N2N6</accession>
<evidence type="ECO:0000313" key="1">
    <source>
        <dbReference type="EMBL" id="QKW48690.1"/>
    </source>
</evidence>
<name>A0A7H8N2N6_9ACTN</name>